<proteinExistence type="predicted"/>
<protein>
    <submittedName>
        <fullName evidence="1">Uncharacterized protein</fullName>
    </submittedName>
</protein>
<dbReference type="Proteomes" id="UP001174136">
    <property type="component" value="Unassembled WGS sequence"/>
</dbReference>
<gene>
    <name evidence="1" type="ORF">N1851_002405</name>
</gene>
<name>A0AA47P8Q6_MERPO</name>
<evidence type="ECO:0000313" key="2">
    <source>
        <dbReference type="Proteomes" id="UP001174136"/>
    </source>
</evidence>
<evidence type="ECO:0000313" key="1">
    <source>
        <dbReference type="EMBL" id="KAK0155271.1"/>
    </source>
</evidence>
<organism evidence="1 2">
    <name type="scientific">Merluccius polli</name>
    <name type="common">Benguela hake</name>
    <name type="synonym">Merluccius cadenati</name>
    <dbReference type="NCBI Taxonomy" id="89951"/>
    <lineage>
        <taxon>Eukaryota</taxon>
        <taxon>Metazoa</taxon>
        <taxon>Chordata</taxon>
        <taxon>Craniata</taxon>
        <taxon>Vertebrata</taxon>
        <taxon>Euteleostomi</taxon>
        <taxon>Actinopterygii</taxon>
        <taxon>Neopterygii</taxon>
        <taxon>Teleostei</taxon>
        <taxon>Neoteleostei</taxon>
        <taxon>Acanthomorphata</taxon>
        <taxon>Zeiogadaria</taxon>
        <taxon>Gadariae</taxon>
        <taxon>Gadiformes</taxon>
        <taxon>Gadoidei</taxon>
        <taxon>Merlucciidae</taxon>
        <taxon>Merluccius</taxon>
    </lineage>
</organism>
<dbReference type="EMBL" id="JAOPHQ010000293">
    <property type="protein sequence ID" value="KAK0155271.1"/>
    <property type="molecule type" value="Genomic_DNA"/>
</dbReference>
<accession>A0AA47P8Q6</accession>
<comment type="caution">
    <text evidence="1">The sequence shown here is derived from an EMBL/GenBank/DDBJ whole genome shotgun (WGS) entry which is preliminary data.</text>
</comment>
<keyword evidence="2" id="KW-1185">Reference proteome</keyword>
<dbReference type="AlphaFoldDB" id="A0AA47P8Q6"/>
<sequence>MFMSIGLQRESSSKGRRKWTEEEVQAVEKMLKTFIISRKVPGKQDCESYTGKQQLYDGGGERELLLTTLKIITALSLNSTLHQHLLDFLA</sequence>
<reference evidence="1" key="1">
    <citation type="journal article" date="2023" name="Front. Mar. Sci.">
        <title>A new Merluccius polli reference genome to investigate the effects of global change in West African waters.</title>
        <authorList>
            <person name="Mateo J.L."/>
            <person name="Blanco-Fernandez C."/>
            <person name="Garcia-Vazquez E."/>
            <person name="Machado-Schiaffino G."/>
        </authorList>
    </citation>
    <scope>NUCLEOTIDE SEQUENCE</scope>
    <source>
        <strain evidence="1">C29</strain>
        <tissue evidence="1">Fin</tissue>
    </source>
</reference>